<dbReference type="InterPro" id="IPR003819">
    <property type="entry name" value="TauD/TfdA-like"/>
</dbReference>
<keyword evidence="9" id="KW-1185">Reference proteome</keyword>
<evidence type="ECO:0000259" key="7">
    <source>
        <dbReference type="Pfam" id="PF02668"/>
    </source>
</evidence>
<evidence type="ECO:0000256" key="6">
    <source>
        <dbReference type="ARBA" id="ARBA00023004"/>
    </source>
</evidence>
<dbReference type="InterPro" id="IPR042098">
    <property type="entry name" value="TauD-like_sf"/>
</dbReference>
<dbReference type="InterPro" id="IPR051323">
    <property type="entry name" value="AtsK-like"/>
</dbReference>
<dbReference type="EMBL" id="BAQD01000004">
    <property type="protein sequence ID" value="GBQ05445.1"/>
    <property type="molecule type" value="Genomic_DNA"/>
</dbReference>
<evidence type="ECO:0000256" key="2">
    <source>
        <dbReference type="ARBA" id="ARBA00005896"/>
    </source>
</evidence>
<evidence type="ECO:0000256" key="4">
    <source>
        <dbReference type="ARBA" id="ARBA00022964"/>
    </source>
</evidence>
<reference evidence="8" key="1">
    <citation type="submission" date="2013-04" db="EMBL/GenBank/DDBJ databases">
        <title>The genome sequencing project of 58 acetic acid bacteria.</title>
        <authorList>
            <person name="Okamoto-Kainuma A."/>
            <person name="Ishikawa M."/>
            <person name="Umino S."/>
            <person name="Koizumi Y."/>
            <person name="Shiwa Y."/>
            <person name="Yoshikawa H."/>
            <person name="Matsutani M."/>
            <person name="Matsushita K."/>
        </authorList>
    </citation>
    <scope>NUCLEOTIDE SEQUENCE</scope>
    <source>
        <strain evidence="8">DSM 15669</strain>
    </source>
</reference>
<keyword evidence="6" id="KW-0408">Iron</keyword>
<dbReference type="Pfam" id="PF02668">
    <property type="entry name" value="TauD"/>
    <property type="match status" value="1"/>
</dbReference>
<feature type="domain" description="TauD/TfdA-like" evidence="7">
    <location>
        <begin position="17"/>
        <end position="274"/>
    </location>
</feature>
<proteinExistence type="inferred from homology"/>
<comment type="caution">
    <text evidence="8">The sequence shown here is derived from an EMBL/GenBank/DDBJ whole genome shotgun (WGS) entry which is preliminary data.</text>
</comment>
<evidence type="ECO:0000313" key="8">
    <source>
        <dbReference type="EMBL" id="GBQ05445.1"/>
    </source>
</evidence>
<gene>
    <name evidence="8" type="ORF">AA15669_0466</name>
</gene>
<name>A0ABQ0NX95_9PROT</name>
<sequence>MPDTLKAPGLHVTKIGARLGVVVHGINAKDALTDSQCQFLREALRLYKVLFLKRQFLDSDQHEKLASVFGEPILHPTIKAPHGPRYRFDAAADYEAPTDTGHTDVTFIPAYPKVSVLRALEIPPVGGATVWGNTATAYQDLPRALKHFAEVAWGIHSNNCGCNEKRFDADAQIEQQAFEGKLPCYITRHPVVQVHPETKERNLLLGDFISGLDGFSRRESNVLIELLQRYVTRIDNTVSWHWEEGDVAIWDTRATQHYAPANFESHPRLLRRITVKGDVSMSCDGRPGQALVQPK</sequence>
<organism evidence="8 9">
    <name type="scientific">Saccharibacter floricola DSM 15669</name>
    <dbReference type="NCBI Taxonomy" id="1123227"/>
    <lineage>
        <taxon>Bacteria</taxon>
        <taxon>Pseudomonadati</taxon>
        <taxon>Pseudomonadota</taxon>
        <taxon>Alphaproteobacteria</taxon>
        <taxon>Acetobacterales</taxon>
        <taxon>Acetobacteraceae</taxon>
        <taxon>Saccharibacter</taxon>
    </lineage>
</organism>
<keyword evidence="5" id="KW-0560">Oxidoreductase</keyword>
<dbReference type="RefSeq" id="WP_018980831.1">
    <property type="nucleotide sequence ID" value="NZ_BAQD01000004.1"/>
</dbReference>
<comment type="similarity">
    <text evidence="2">Belongs to the TfdA dioxygenase family.</text>
</comment>
<dbReference type="PANTHER" id="PTHR30468:SF5">
    <property type="entry name" value="ALPHA-KETOGLUTARATE-DEPENDENT SULFATE ESTER DIOXYGENASE"/>
    <property type="match status" value="1"/>
</dbReference>
<dbReference type="Proteomes" id="UP001062901">
    <property type="component" value="Unassembled WGS sequence"/>
</dbReference>
<evidence type="ECO:0000256" key="1">
    <source>
        <dbReference type="ARBA" id="ARBA00001954"/>
    </source>
</evidence>
<protein>
    <submittedName>
        <fullName evidence="8">Taurine dioxygenase</fullName>
    </submittedName>
</protein>
<dbReference type="SUPFAM" id="SSF51197">
    <property type="entry name" value="Clavaminate synthase-like"/>
    <property type="match status" value="1"/>
</dbReference>
<keyword evidence="3" id="KW-0479">Metal-binding</keyword>
<dbReference type="GO" id="GO:0051213">
    <property type="term" value="F:dioxygenase activity"/>
    <property type="evidence" value="ECO:0007669"/>
    <property type="project" value="UniProtKB-KW"/>
</dbReference>
<accession>A0ABQ0NX95</accession>
<dbReference type="Gene3D" id="3.60.130.10">
    <property type="entry name" value="Clavaminate synthase-like"/>
    <property type="match status" value="1"/>
</dbReference>
<dbReference type="PANTHER" id="PTHR30468">
    <property type="entry name" value="ALPHA-KETOGLUTARATE-DEPENDENT SULFONATE DIOXYGENASE"/>
    <property type="match status" value="1"/>
</dbReference>
<evidence type="ECO:0000256" key="5">
    <source>
        <dbReference type="ARBA" id="ARBA00023002"/>
    </source>
</evidence>
<evidence type="ECO:0000256" key="3">
    <source>
        <dbReference type="ARBA" id="ARBA00022723"/>
    </source>
</evidence>
<evidence type="ECO:0000313" key="9">
    <source>
        <dbReference type="Proteomes" id="UP001062901"/>
    </source>
</evidence>
<comment type="cofactor">
    <cofactor evidence="1">
        <name>Fe(2+)</name>
        <dbReference type="ChEBI" id="CHEBI:29033"/>
    </cofactor>
</comment>
<keyword evidence="4 8" id="KW-0223">Dioxygenase</keyword>